<dbReference type="Proteomes" id="UP000429211">
    <property type="component" value="Unassembled WGS sequence"/>
</dbReference>
<gene>
    <name evidence="3" type="ORF">BDLFYP24_01450</name>
    <name evidence="2" type="ORF">GBB04_02590</name>
</gene>
<evidence type="ECO:0000313" key="3">
    <source>
        <dbReference type="EMBL" id="VYS91250.1"/>
    </source>
</evidence>
<reference evidence="3" key="2">
    <citation type="submission" date="2019-11" db="EMBL/GenBank/DDBJ databases">
        <authorList>
            <person name="Feng L."/>
        </authorList>
    </citation>
    <scope>NUCLEOTIDE SEQUENCE</scope>
    <source>
        <strain evidence="3">BdentiumLFYP24</strain>
    </source>
</reference>
<feature type="region of interest" description="Disordered" evidence="1">
    <location>
        <begin position="1"/>
        <end position="23"/>
    </location>
</feature>
<protein>
    <submittedName>
        <fullName evidence="3">Uncharacterized protein</fullName>
    </submittedName>
</protein>
<dbReference type="AlphaFoldDB" id="A0A6N2SHN9"/>
<dbReference type="EMBL" id="WDPD01000002">
    <property type="protein sequence ID" value="KAB7461895.1"/>
    <property type="molecule type" value="Genomic_DNA"/>
</dbReference>
<evidence type="ECO:0000313" key="4">
    <source>
        <dbReference type="Proteomes" id="UP000429211"/>
    </source>
</evidence>
<evidence type="ECO:0000256" key="1">
    <source>
        <dbReference type="SAM" id="MobiDB-lite"/>
    </source>
</evidence>
<dbReference type="EMBL" id="CACRSP010000003">
    <property type="protein sequence ID" value="VYS91250.1"/>
    <property type="molecule type" value="Genomic_DNA"/>
</dbReference>
<proteinExistence type="predicted"/>
<feature type="compositionally biased region" description="Basic and acidic residues" evidence="1">
    <location>
        <begin position="1"/>
        <end position="15"/>
    </location>
</feature>
<sequence length="76" mass="8581">MGRPRCEYPLEKDDAASDTDEGYAFDNDAESQAMEVVEMNENIDFVPDDSASHVWTERDSELVEQYAAQLMSMNIG</sequence>
<reference evidence="2 4" key="1">
    <citation type="journal article" date="2019" name="Nat. Med.">
        <title>A library of human gut bacterial isolates paired with longitudinal multiomics data enables mechanistic microbiome research.</title>
        <authorList>
            <person name="Poyet M."/>
            <person name="Groussin M."/>
            <person name="Gibbons S.M."/>
            <person name="Avila-Pacheco J."/>
            <person name="Jiang X."/>
            <person name="Kearney S.M."/>
            <person name="Perrotta A.R."/>
            <person name="Berdy B."/>
            <person name="Zhao S."/>
            <person name="Lieberman T.D."/>
            <person name="Swanson P.K."/>
            <person name="Smith M."/>
            <person name="Roesemann S."/>
            <person name="Alexander J.E."/>
            <person name="Rich S.A."/>
            <person name="Livny J."/>
            <person name="Vlamakis H."/>
            <person name="Clish C."/>
            <person name="Bullock K."/>
            <person name="Deik A."/>
            <person name="Scott J."/>
            <person name="Pierce K.A."/>
            <person name="Xavier R.J."/>
            <person name="Alm E.J."/>
        </authorList>
    </citation>
    <scope>NUCLEOTIDE SEQUENCE [LARGE SCALE GENOMIC DNA]</scope>
    <source>
        <strain evidence="2 4">BIOML-A2</strain>
    </source>
</reference>
<evidence type="ECO:0000313" key="2">
    <source>
        <dbReference type="EMBL" id="KAB7461895.1"/>
    </source>
</evidence>
<organism evidence="3">
    <name type="scientific">Bifidobacterium dentium</name>
    <dbReference type="NCBI Taxonomy" id="1689"/>
    <lineage>
        <taxon>Bacteria</taxon>
        <taxon>Bacillati</taxon>
        <taxon>Actinomycetota</taxon>
        <taxon>Actinomycetes</taxon>
        <taxon>Bifidobacteriales</taxon>
        <taxon>Bifidobacteriaceae</taxon>
        <taxon>Bifidobacterium</taxon>
    </lineage>
</organism>
<name>A0A6N2SHN9_9BIFI</name>
<accession>A0A6N2SHN9</accession>